<dbReference type="AlphaFoldDB" id="A0A1Y1XMS6"/>
<dbReference type="OrthoDB" id="2143665at2759"/>
<keyword evidence="3" id="KW-1185">Reference proteome</keyword>
<evidence type="ECO:0000313" key="2">
    <source>
        <dbReference type="EMBL" id="ORX87032.1"/>
    </source>
</evidence>
<dbReference type="Proteomes" id="UP000193944">
    <property type="component" value="Unassembled WGS sequence"/>
</dbReference>
<name>A0A1Y1XMS6_9FUNG</name>
<accession>A0A1Y1XMS6</accession>
<proteinExistence type="predicted"/>
<keyword evidence="1" id="KW-0175">Coiled coil</keyword>
<protein>
    <submittedName>
        <fullName evidence="2">Uncharacterized protein</fullName>
    </submittedName>
</protein>
<dbReference type="EMBL" id="MCFG01000013">
    <property type="protein sequence ID" value="ORX87032.1"/>
    <property type="molecule type" value="Genomic_DNA"/>
</dbReference>
<evidence type="ECO:0000313" key="3">
    <source>
        <dbReference type="Proteomes" id="UP000193944"/>
    </source>
</evidence>
<gene>
    <name evidence="2" type="ORF">BCR32DRAFT_264511</name>
</gene>
<sequence length="232" mass="26768">MAARFKPFISRHIGKITLAAFLTGTVISQQQCQRRIREIKRKEEEYWRGEVEELIHDAEHRGRMDELRRMTEYMVTPNSKQNNSMKGSKATEKPKLITSIQIPKKEEKVSMIFKKTTDTENVPVDENLDKMEKAMDNLENKMKISAFNLTNKSKDKKSEIKIGESSITDDNKNNIIINNTNIPETNAEKKGWFSWLMPSSANKTVEPEKSIKIEVSTEQSIDSTKNSEVKEK</sequence>
<reference evidence="2 3" key="2">
    <citation type="submission" date="2016-08" db="EMBL/GenBank/DDBJ databases">
        <title>Pervasive Adenine N6-methylation of Active Genes in Fungi.</title>
        <authorList>
            <consortium name="DOE Joint Genome Institute"/>
            <person name="Mondo S.J."/>
            <person name="Dannebaum R.O."/>
            <person name="Kuo R.C."/>
            <person name="Labutti K."/>
            <person name="Haridas S."/>
            <person name="Kuo A."/>
            <person name="Salamov A."/>
            <person name="Ahrendt S.R."/>
            <person name="Lipzen A."/>
            <person name="Sullivan W."/>
            <person name="Andreopoulos W.B."/>
            <person name="Clum A."/>
            <person name="Lindquist E."/>
            <person name="Daum C."/>
            <person name="Ramamoorthy G.K."/>
            <person name="Gryganskyi A."/>
            <person name="Culley D."/>
            <person name="Magnuson J.K."/>
            <person name="James T.Y."/>
            <person name="O'Malley M.A."/>
            <person name="Stajich J.E."/>
            <person name="Spatafora J.W."/>
            <person name="Visel A."/>
            <person name="Grigoriev I.V."/>
        </authorList>
    </citation>
    <scope>NUCLEOTIDE SEQUENCE [LARGE SCALE GENOMIC DNA]</scope>
    <source>
        <strain evidence="2 3">S4</strain>
    </source>
</reference>
<reference evidence="2 3" key="1">
    <citation type="submission" date="2016-08" db="EMBL/GenBank/DDBJ databases">
        <title>A Parts List for Fungal Cellulosomes Revealed by Comparative Genomics.</title>
        <authorList>
            <consortium name="DOE Joint Genome Institute"/>
            <person name="Haitjema C.H."/>
            <person name="Gilmore S.P."/>
            <person name="Henske J.K."/>
            <person name="Solomon K.V."/>
            <person name="De Groot R."/>
            <person name="Kuo A."/>
            <person name="Mondo S.J."/>
            <person name="Salamov A.A."/>
            <person name="Labutti K."/>
            <person name="Zhao Z."/>
            <person name="Chiniquy J."/>
            <person name="Barry K."/>
            <person name="Brewer H.M."/>
            <person name="Purvine S.O."/>
            <person name="Wright A.T."/>
            <person name="Boxma B."/>
            <person name="Van Alen T."/>
            <person name="Hackstein J.H."/>
            <person name="Baker S.E."/>
            <person name="Grigoriev I.V."/>
            <person name="O'Malley M.A."/>
        </authorList>
    </citation>
    <scope>NUCLEOTIDE SEQUENCE [LARGE SCALE GENOMIC DNA]</scope>
    <source>
        <strain evidence="2 3">S4</strain>
    </source>
</reference>
<comment type="caution">
    <text evidence="2">The sequence shown here is derived from an EMBL/GenBank/DDBJ whole genome shotgun (WGS) entry which is preliminary data.</text>
</comment>
<feature type="coiled-coil region" evidence="1">
    <location>
        <begin position="121"/>
        <end position="148"/>
    </location>
</feature>
<organism evidence="2 3">
    <name type="scientific">Anaeromyces robustus</name>
    <dbReference type="NCBI Taxonomy" id="1754192"/>
    <lineage>
        <taxon>Eukaryota</taxon>
        <taxon>Fungi</taxon>
        <taxon>Fungi incertae sedis</taxon>
        <taxon>Chytridiomycota</taxon>
        <taxon>Chytridiomycota incertae sedis</taxon>
        <taxon>Neocallimastigomycetes</taxon>
        <taxon>Neocallimastigales</taxon>
        <taxon>Neocallimastigaceae</taxon>
        <taxon>Anaeromyces</taxon>
    </lineage>
</organism>
<evidence type="ECO:0000256" key="1">
    <source>
        <dbReference type="SAM" id="Coils"/>
    </source>
</evidence>